<evidence type="ECO:0000256" key="1">
    <source>
        <dbReference type="SAM" id="Phobius"/>
    </source>
</evidence>
<evidence type="ECO:0000313" key="2">
    <source>
        <dbReference type="EMBL" id="GAP12356.1"/>
    </source>
</evidence>
<keyword evidence="1" id="KW-0472">Membrane</keyword>
<feature type="transmembrane region" description="Helical" evidence="1">
    <location>
        <begin position="52"/>
        <end position="73"/>
    </location>
</feature>
<feature type="transmembrane region" description="Helical" evidence="1">
    <location>
        <begin position="85"/>
        <end position="106"/>
    </location>
</feature>
<proteinExistence type="predicted"/>
<feature type="transmembrane region" description="Helical" evidence="1">
    <location>
        <begin position="16"/>
        <end position="32"/>
    </location>
</feature>
<keyword evidence="1" id="KW-1133">Transmembrane helix</keyword>
<keyword evidence="1" id="KW-0812">Transmembrane</keyword>
<reference evidence="2" key="1">
    <citation type="submission" date="2015-07" db="EMBL/GenBank/DDBJ databases">
        <title>Draft Genome Sequences of Anaerolinea thermolimosa IMO-1, Bellilinea caldifistulae GOMI-1, Leptolinea tardivitalis YMTK-2, Levilinea saccharolytica KIBI-1,Longilinea arvoryzae KOME-1, Previously Described as Members of the Anaerolineaceae (Chloroflexi).</title>
        <authorList>
            <person name="Sekiguchi Y."/>
            <person name="Ohashi A."/>
            <person name="Matsuura N."/>
            <person name="Tourlousse M.D."/>
        </authorList>
    </citation>
    <scope>NUCLEOTIDE SEQUENCE [LARGE SCALE GENOMIC DNA]</scope>
    <source>
        <strain evidence="2">KOME-1</strain>
    </source>
</reference>
<evidence type="ECO:0000313" key="3">
    <source>
        <dbReference type="Proteomes" id="UP000055060"/>
    </source>
</evidence>
<dbReference type="RefSeq" id="WP_075071791.1">
    <property type="nucleotide sequence ID" value="NZ_DF967972.1"/>
</dbReference>
<accession>A0A0S7BCH7</accession>
<protein>
    <submittedName>
        <fullName evidence="2">Uncharacterized protein</fullName>
    </submittedName>
</protein>
<dbReference type="EMBL" id="DF967972">
    <property type="protein sequence ID" value="GAP12356.1"/>
    <property type="molecule type" value="Genomic_DNA"/>
</dbReference>
<gene>
    <name evidence="2" type="ORF">LARV_00089</name>
</gene>
<keyword evidence="3" id="KW-1185">Reference proteome</keyword>
<organism evidence="2">
    <name type="scientific">Longilinea arvoryzae</name>
    <dbReference type="NCBI Taxonomy" id="360412"/>
    <lineage>
        <taxon>Bacteria</taxon>
        <taxon>Bacillati</taxon>
        <taxon>Chloroflexota</taxon>
        <taxon>Anaerolineae</taxon>
        <taxon>Anaerolineales</taxon>
        <taxon>Anaerolineaceae</taxon>
        <taxon>Longilinea</taxon>
    </lineage>
</organism>
<dbReference type="AlphaFoldDB" id="A0A0S7BCH7"/>
<dbReference type="STRING" id="360412.LARV_00089"/>
<name>A0A0S7BCH7_9CHLR</name>
<feature type="transmembrane region" description="Helical" evidence="1">
    <location>
        <begin position="112"/>
        <end position="132"/>
    </location>
</feature>
<sequence length="143" mass="16359">MTETLEQQLEKWKKTLLIYLGAGITLLLVALIDLPAQMLQARSNHFIMVDGWYGLWFILVIACLTPGVLLLATPRWRQAQLEDRVPTGFGFLGVAWLVMLGFSMHTSTLLPTVFHFLIFALGVMLAVVYLLLRRRPRKEEMFP</sequence>
<dbReference type="Proteomes" id="UP000055060">
    <property type="component" value="Unassembled WGS sequence"/>
</dbReference>